<keyword evidence="11" id="KW-0695">RNA-directed DNA polymerase</keyword>
<dbReference type="InterPro" id="IPR041577">
    <property type="entry name" value="RT_RNaseH_2"/>
</dbReference>
<dbReference type="GO" id="GO:0046872">
    <property type="term" value="F:metal ion binding"/>
    <property type="evidence" value="ECO:0007669"/>
    <property type="project" value="UniProtKB-KW"/>
</dbReference>
<dbReference type="InterPro" id="IPR050951">
    <property type="entry name" value="Retrovirus_Pol_polyprotein"/>
</dbReference>
<dbReference type="Gene3D" id="3.30.420.10">
    <property type="entry name" value="Ribonuclease H-like superfamily/Ribonuclease H"/>
    <property type="match status" value="2"/>
</dbReference>
<dbReference type="Pfam" id="PF00385">
    <property type="entry name" value="Chromo"/>
    <property type="match status" value="1"/>
</dbReference>
<dbReference type="Gene3D" id="2.40.50.40">
    <property type="match status" value="1"/>
</dbReference>
<dbReference type="PANTHER" id="PTHR37984:SF5">
    <property type="entry name" value="PROTEIN NYNRIN-LIKE"/>
    <property type="match status" value="1"/>
</dbReference>
<dbReference type="Pfam" id="PF17919">
    <property type="entry name" value="RT_RNaseH_2"/>
    <property type="match status" value="1"/>
</dbReference>
<evidence type="ECO:0000259" key="17">
    <source>
        <dbReference type="PROSITE" id="PS50878"/>
    </source>
</evidence>
<sequence>MLEAGIVRPSLSPFSSPVLLVKKKDGGWRFCIDYRALNKVTVLDRFPIPVIDELLDELHGATIFSKLDLKSGYHQIRVRQQDIPKTAFRTHEGHYEFLVMPFGLTNALMTFQSLMNRIFRPYLRKFVLVFFDDILVYSKDLKEHCDHLQSVLSILANHQLHVNGKKCLFAKPQLEYLGHLVSAKGVAADPNKISTMEYGAISWPLTQQLKKDAFNWNLEAEVAFQKLKTAMTTIPVLALPNFSQLFIVETDASGYGLGAVLMQIQKWRHYLLGRHFIVRTDQSSLKFLLEQRIVNGSYQKWVAKLFGYDFEIQFRPGMENKAADALSRIPISMELATLMRLLDDPDAYPRYSLDHGILLYKGRLVLPKASPLVPALLQEGHASVVGGHSGFLWTYKRLTRDFFWVDMKNDIKEFVEKCPVCQQNKTLTLSPAGLLQPLPILDKIWDDVTMDFIEGLPKSEGYSSILVVVDRLSKYAHFSLLKHPFTAQTVAAIFVRDVGTSLRHSTAYHPQTDGQTEVVNCCVETYLRCFSYNKPRRWSTWLSWAEYWYNTTFHSSTNTTPFRAVYGRDPPPLIRFGSDSTSVLAVDQLLQEHDLILNELKDHLCCAQSKMRSSADAHRRAVQFEVGDFVYIKLCPYRLRSLAKRPNEKLSPRYFGPYKVVQQIGPVAYRLELPSSTTIHPVFHVSQLKRALGSAVLCQPLSPILAEDLEWLVEPDQVLDIRKSSNNNQLSIEVLIQWKGLPQFEASWESVDTIKEHFPDFHLEDKEHLFHPKGNGIVYYLRKVP</sequence>
<evidence type="ECO:0000256" key="15">
    <source>
        <dbReference type="ARBA" id="ARBA00023268"/>
    </source>
</evidence>
<dbReference type="GO" id="GO:0006508">
    <property type="term" value="P:proteolysis"/>
    <property type="evidence" value="ECO:0007669"/>
    <property type="project" value="UniProtKB-KW"/>
</dbReference>
<dbReference type="CDD" id="cd01647">
    <property type="entry name" value="RT_LTR"/>
    <property type="match status" value="1"/>
</dbReference>
<dbReference type="SUPFAM" id="SSF54160">
    <property type="entry name" value="Chromo domain-like"/>
    <property type="match status" value="1"/>
</dbReference>
<evidence type="ECO:0000313" key="18">
    <source>
        <dbReference type="EMBL" id="RVW83267.1"/>
    </source>
</evidence>
<dbReference type="InterPro" id="IPR000477">
    <property type="entry name" value="RT_dom"/>
</dbReference>
<dbReference type="InterPro" id="IPR023780">
    <property type="entry name" value="Chromo_domain"/>
</dbReference>
<gene>
    <name evidence="18" type="primary">Tf2-12_103</name>
    <name evidence="18" type="ORF">CK203_039584</name>
</gene>
<evidence type="ECO:0000313" key="19">
    <source>
        <dbReference type="Proteomes" id="UP000288805"/>
    </source>
</evidence>
<dbReference type="GO" id="GO:0003964">
    <property type="term" value="F:RNA-directed DNA polymerase activity"/>
    <property type="evidence" value="ECO:0007669"/>
    <property type="project" value="UniProtKB-KW"/>
</dbReference>
<keyword evidence="10" id="KW-0229">DNA integration</keyword>
<dbReference type="InterPro" id="IPR043502">
    <property type="entry name" value="DNA/RNA_pol_sf"/>
</dbReference>
<dbReference type="AlphaFoldDB" id="A0A438HFP2"/>
<dbReference type="InterPro" id="IPR016197">
    <property type="entry name" value="Chromo-like_dom_sf"/>
</dbReference>
<dbReference type="SUPFAM" id="SSF56672">
    <property type="entry name" value="DNA/RNA polymerases"/>
    <property type="match status" value="1"/>
</dbReference>
<accession>A0A438HFP2</accession>
<evidence type="ECO:0000256" key="8">
    <source>
        <dbReference type="ARBA" id="ARBA00022801"/>
    </source>
</evidence>
<dbReference type="InterPro" id="IPR012337">
    <property type="entry name" value="RNaseH-like_sf"/>
</dbReference>
<dbReference type="PROSITE" id="PS50878">
    <property type="entry name" value="RT_POL"/>
    <property type="match status" value="1"/>
</dbReference>
<dbReference type="GO" id="GO:0003887">
    <property type="term" value="F:DNA-directed DNA polymerase activity"/>
    <property type="evidence" value="ECO:0007669"/>
    <property type="project" value="UniProtKB-KW"/>
</dbReference>
<keyword evidence="7" id="KW-0255">Endonuclease</keyword>
<feature type="domain" description="Reverse transcriptase" evidence="17">
    <location>
        <begin position="2"/>
        <end position="181"/>
    </location>
</feature>
<evidence type="ECO:0000256" key="5">
    <source>
        <dbReference type="ARBA" id="ARBA00022723"/>
    </source>
</evidence>
<dbReference type="PROSITE" id="PS50013">
    <property type="entry name" value="CHROMO_2"/>
    <property type="match status" value="1"/>
</dbReference>
<dbReference type="Pfam" id="PF17921">
    <property type="entry name" value="Integrase_H2C2"/>
    <property type="match status" value="1"/>
</dbReference>
<reference evidence="18 19" key="1">
    <citation type="journal article" date="2018" name="PLoS Genet.">
        <title>Population sequencing reveals clonal diversity and ancestral inbreeding in the grapevine cultivar Chardonnay.</title>
        <authorList>
            <person name="Roach M.J."/>
            <person name="Johnson D.L."/>
            <person name="Bohlmann J."/>
            <person name="van Vuuren H.J."/>
            <person name="Jones S.J."/>
            <person name="Pretorius I.S."/>
            <person name="Schmidt S.A."/>
            <person name="Borneman A.R."/>
        </authorList>
    </citation>
    <scope>NUCLEOTIDE SEQUENCE [LARGE SCALE GENOMIC DNA]</scope>
    <source>
        <strain evidence="19">cv. Chardonnay</strain>
        <tissue evidence="18">Leaf</tissue>
    </source>
</reference>
<dbReference type="GO" id="GO:0015074">
    <property type="term" value="P:DNA integration"/>
    <property type="evidence" value="ECO:0007669"/>
    <property type="project" value="UniProtKB-KW"/>
</dbReference>
<evidence type="ECO:0000259" key="16">
    <source>
        <dbReference type="PROSITE" id="PS50013"/>
    </source>
</evidence>
<dbReference type="InterPro" id="IPR056924">
    <property type="entry name" value="SH3_Tf2-1"/>
</dbReference>
<keyword evidence="9" id="KW-0460">Magnesium</keyword>
<keyword evidence="12" id="KW-0239">DNA-directed DNA polymerase</keyword>
<keyword evidence="6" id="KW-0064">Aspartyl protease</keyword>
<dbReference type="Gene3D" id="3.30.70.270">
    <property type="match status" value="2"/>
</dbReference>
<dbReference type="Pfam" id="PF24626">
    <property type="entry name" value="SH3_Tf2-1"/>
    <property type="match status" value="1"/>
</dbReference>
<dbReference type="Pfam" id="PF00078">
    <property type="entry name" value="RVT_1"/>
    <property type="match status" value="1"/>
</dbReference>
<dbReference type="GO" id="GO:0006310">
    <property type="term" value="P:DNA recombination"/>
    <property type="evidence" value="ECO:0007669"/>
    <property type="project" value="UniProtKB-KW"/>
</dbReference>
<evidence type="ECO:0000256" key="10">
    <source>
        <dbReference type="ARBA" id="ARBA00022908"/>
    </source>
</evidence>
<keyword evidence="2" id="KW-0808">Transferase</keyword>
<name>A0A438HFP2_VITVI</name>
<dbReference type="SUPFAM" id="SSF53098">
    <property type="entry name" value="Ribonuclease H-like"/>
    <property type="match status" value="1"/>
</dbReference>
<dbReference type="InterPro" id="IPR036397">
    <property type="entry name" value="RNaseH_sf"/>
</dbReference>
<dbReference type="InterPro" id="IPR043128">
    <property type="entry name" value="Rev_trsase/Diguanyl_cyclase"/>
</dbReference>
<dbReference type="Proteomes" id="UP000288805">
    <property type="component" value="Unassembled WGS sequence"/>
</dbReference>
<keyword evidence="13" id="KW-0238">DNA-binding</keyword>
<keyword evidence="15" id="KW-0511">Multifunctional enzyme</keyword>
<evidence type="ECO:0000256" key="13">
    <source>
        <dbReference type="ARBA" id="ARBA00023125"/>
    </source>
</evidence>
<keyword evidence="1" id="KW-0645">Protease</keyword>
<proteinExistence type="predicted"/>
<dbReference type="EMBL" id="QGNW01000230">
    <property type="protein sequence ID" value="RVW83267.1"/>
    <property type="molecule type" value="Genomic_DNA"/>
</dbReference>
<dbReference type="PANTHER" id="PTHR37984">
    <property type="entry name" value="PROTEIN CBG26694"/>
    <property type="match status" value="1"/>
</dbReference>
<dbReference type="GO" id="GO:0003677">
    <property type="term" value="F:DNA binding"/>
    <property type="evidence" value="ECO:0007669"/>
    <property type="project" value="UniProtKB-KW"/>
</dbReference>
<dbReference type="Gene3D" id="3.10.10.10">
    <property type="entry name" value="HIV Type 1 Reverse Transcriptase, subunit A, domain 1"/>
    <property type="match status" value="1"/>
</dbReference>
<comment type="caution">
    <text evidence="18">The sequence shown here is derived from an EMBL/GenBank/DDBJ whole genome shotgun (WGS) entry which is preliminary data.</text>
</comment>
<evidence type="ECO:0000256" key="14">
    <source>
        <dbReference type="ARBA" id="ARBA00023172"/>
    </source>
</evidence>
<dbReference type="GO" id="GO:0004190">
    <property type="term" value="F:aspartic-type endopeptidase activity"/>
    <property type="evidence" value="ECO:0007669"/>
    <property type="project" value="UniProtKB-KW"/>
</dbReference>
<keyword evidence="5" id="KW-0479">Metal-binding</keyword>
<organism evidence="18 19">
    <name type="scientific">Vitis vinifera</name>
    <name type="common">Grape</name>
    <dbReference type="NCBI Taxonomy" id="29760"/>
    <lineage>
        <taxon>Eukaryota</taxon>
        <taxon>Viridiplantae</taxon>
        <taxon>Streptophyta</taxon>
        <taxon>Embryophyta</taxon>
        <taxon>Tracheophyta</taxon>
        <taxon>Spermatophyta</taxon>
        <taxon>Magnoliopsida</taxon>
        <taxon>eudicotyledons</taxon>
        <taxon>Gunneridae</taxon>
        <taxon>Pentapetalae</taxon>
        <taxon>rosids</taxon>
        <taxon>Vitales</taxon>
        <taxon>Vitaceae</taxon>
        <taxon>Viteae</taxon>
        <taxon>Vitis</taxon>
    </lineage>
</organism>
<keyword evidence="14" id="KW-0233">DNA recombination</keyword>
<protein>
    <submittedName>
        <fullName evidence="18">Transposon Tf2-12 polyprotein</fullName>
    </submittedName>
</protein>
<evidence type="ECO:0000256" key="9">
    <source>
        <dbReference type="ARBA" id="ARBA00022842"/>
    </source>
</evidence>
<dbReference type="InterPro" id="IPR041588">
    <property type="entry name" value="Integrase_H2C2"/>
</dbReference>
<dbReference type="InterPro" id="IPR000953">
    <property type="entry name" value="Chromo/chromo_shadow_dom"/>
</dbReference>
<evidence type="ECO:0000256" key="7">
    <source>
        <dbReference type="ARBA" id="ARBA00022759"/>
    </source>
</evidence>
<feature type="domain" description="Chromo" evidence="16">
    <location>
        <begin position="713"/>
        <end position="760"/>
    </location>
</feature>
<evidence type="ECO:0000256" key="2">
    <source>
        <dbReference type="ARBA" id="ARBA00022679"/>
    </source>
</evidence>
<evidence type="ECO:0000256" key="3">
    <source>
        <dbReference type="ARBA" id="ARBA00022695"/>
    </source>
</evidence>
<dbReference type="Gene3D" id="1.10.340.70">
    <property type="match status" value="1"/>
</dbReference>
<evidence type="ECO:0000256" key="4">
    <source>
        <dbReference type="ARBA" id="ARBA00022722"/>
    </source>
</evidence>
<keyword evidence="3" id="KW-0548">Nucleotidyltransferase</keyword>
<evidence type="ECO:0000256" key="6">
    <source>
        <dbReference type="ARBA" id="ARBA00022750"/>
    </source>
</evidence>
<keyword evidence="4" id="KW-0540">Nuclease</keyword>
<evidence type="ECO:0000256" key="1">
    <source>
        <dbReference type="ARBA" id="ARBA00022670"/>
    </source>
</evidence>
<evidence type="ECO:0000256" key="12">
    <source>
        <dbReference type="ARBA" id="ARBA00022932"/>
    </source>
</evidence>
<evidence type="ECO:0000256" key="11">
    <source>
        <dbReference type="ARBA" id="ARBA00022918"/>
    </source>
</evidence>
<dbReference type="FunFam" id="3.10.10.10:FF:000007">
    <property type="entry name" value="Retrovirus-related Pol polyprotein from transposon 17.6-like Protein"/>
    <property type="match status" value="1"/>
</dbReference>
<dbReference type="CDD" id="cd09274">
    <property type="entry name" value="RNase_HI_RT_Ty3"/>
    <property type="match status" value="1"/>
</dbReference>
<dbReference type="GO" id="GO:0004519">
    <property type="term" value="F:endonuclease activity"/>
    <property type="evidence" value="ECO:0007669"/>
    <property type="project" value="UniProtKB-KW"/>
</dbReference>
<keyword evidence="8" id="KW-0378">Hydrolase</keyword>